<proteinExistence type="predicted"/>
<evidence type="ECO:0000256" key="1">
    <source>
        <dbReference type="SAM" id="MobiDB-lite"/>
    </source>
</evidence>
<evidence type="ECO:0008006" key="4">
    <source>
        <dbReference type="Google" id="ProtNLM"/>
    </source>
</evidence>
<reference evidence="2 3" key="1">
    <citation type="submission" date="2015-08" db="EMBL/GenBank/DDBJ databases">
        <authorList>
            <person name="Babu N.S."/>
            <person name="Beckwith C.J."/>
            <person name="Beseler K.G."/>
            <person name="Brison A."/>
            <person name="Carone J.V."/>
            <person name="Caskin T.P."/>
            <person name="Diamond M."/>
            <person name="Durham M.E."/>
            <person name="Foxe J.M."/>
            <person name="Go M."/>
            <person name="Henderson B.A."/>
            <person name="Jones I.B."/>
            <person name="McGettigan J.A."/>
            <person name="Micheletti S.J."/>
            <person name="Nasrallah M.E."/>
            <person name="Ortiz D."/>
            <person name="Piller C.R."/>
            <person name="Privatt S.R."/>
            <person name="Schneider S.L."/>
            <person name="Sharp S."/>
            <person name="Smith T.C."/>
            <person name="Stanton J.D."/>
            <person name="Ullery H.E."/>
            <person name="Wilson R.J."/>
            <person name="Serrano M.G."/>
            <person name="Buck G."/>
            <person name="Lee V."/>
            <person name="Wang Y."/>
            <person name="Carvalho R."/>
            <person name="Voegtly L."/>
            <person name="Shi R."/>
            <person name="Duckworth R."/>
            <person name="Johnson A."/>
            <person name="Loviza R."/>
            <person name="Walstead R."/>
            <person name="Shah Z."/>
            <person name="Kiflezghi M."/>
            <person name="Wade K."/>
            <person name="Ball S.L."/>
            <person name="Bradley K.W."/>
            <person name="Asai D.J."/>
            <person name="Bowman C.A."/>
            <person name="Russell D.A."/>
            <person name="Pope W.H."/>
            <person name="Jacobs-Sera D."/>
            <person name="Hendrix R.W."/>
            <person name="Hatfull G.F."/>
        </authorList>
    </citation>
    <scope>NUCLEOTIDE SEQUENCE [LARGE SCALE GENOMIC DNA]</scope>
    <source>
        <strain evidence="2 3">DSM 27648</strain>
    </source>
</reference>
<sequence length="401" mass="42498">MRSNDWLFGFFAVGFVNVAGACAEAQSETYRTSDDDPTPDAASVSEAGTPPVTSDGGEDVDAAPSLLCSTDGWCAPEVPEPPPTNFFDLWPLPTTVFAVSESGVLELDGDRWVYVNDRVAYGRAIWASSPDNLWAAGLHGAVLHGTRSSGTWQWTEENIGEDVAIAAIWGSGTDDIYALTNKAVYHRESSVDGGPVWKIELEDDAVPDLYKSNSRTLTAITGSGRDDVWISGARGSYCGYLAHKSQGTYTVVADCNSECIQGMACKGIAAPPAWFDPTARRSPLRVHVATPQSAMGVRGESLVSFTRDGAGAYVVSRRPVSGVPPTLDSAVPSLWGPTATDLYLGGQAQVRHNPDVAEDGGTFTISSIALNGAPLRASFIVRGANANTIWAFGGPYAVRKK</sequence>
<dbReference type="PROSITE" id="PS51257">
    <property type="entry name" value="PROKAR_LIPOPROTEIN"/>
    <property type="match status" value="1"/>
</dbReference>
<organism evidence="2 3">
    <name type="scientific">Labilithrix luteola</name>
    <dbReference type="NCBI Taxonomy" id="1391654"/>
    <lineage>
        <taxon>Bacteria</taxon>
        <taxon>Pseudomonadati</taxon>
        <taxon>Myxococcota</taxon>
        <taxon>Polyangia</taxon>
        <taxon>Polyangiales</taxon>
        <taxon>Labilitrichaceae</taxon>
        <taxon>Labilithrix</taxon>
    </lineage>
</organism>
<gene>
    <name evidence="2" type="ORF">AKJ09_01772</name>
</gene>
<feature type="region of interest" description="Disordered" evidence="1">
    <location>
        <begin position="28"/>
        <end position="61"/>
    </location>
</feature>
<keyword evidence="3" id="KW-1185">Reference proteome</keyword>
<dbReference type="STRING" id="1391654.AKJ09_01772"/>
<accession>A0A0K1PNK4</accession>
<name>A0A0K1PNK4_9BACT</name>
<dbReference type="KEGG" id="llu:AKJ09_01772"/>
<evidence type="ECO:0000313" key="3">
    <source>
        <dbReference type="Proteomes" id="UP000064967"/>
    </source>
</evidence>
<dbReference type="EMBL" id="CP012333">
    <property type="protein sequence ID" value="AKU95108.1"/>
    <property type="molecule type" value="Genomic_DNA"/>
</dbReference>
<dbReference type="Proteomes" id="UP000064967">
    <property type="component" value="Chromosome"/>
</dbReference>
<dbReference type="AlphaFoldDB" id="A0A0K1PNK4"/>
<evidence type="ECO:0000313" key="2">
    <source>
        <dbReference type="EMBL" id="AKU95108.1"/>
    </source>
</evidence>
<protein>
    <recommendedName>
        <fullName evidence="4">Type IV fimbrial biogenesis protein PilY1</fullName>
    </recommendedName>
</protein>